<proteinExistence type="predicted"/>
<sequence>MAAARERNDDSYEDGGGFGKFRKRPFRRVQGTPYDRPPTAIRNSSHAYTNNNNGWLSKLVDPAHRLITSSAHKLFSSVFRKRLPPPPPPQPPELEANGGAPDKQQEAVGKDLPGIRGSAIKEIDNPGSSSDGVGLTELEIILKQKTFTRSEIDRLTALLQSRTVDVDLHVGNQEKKSEVIPLKGLFFLDRKEFPSTPVKDEGLESHHVSTANVLDEDVASPAELAKAYMGSRPSKISPSVLGLHSKPMADNSIVQIDQLFPSKSPIASVVPRSSGHVVSVENGFLRPRSRGRSAIYSMARTPYSKVQSTSTPQGSGTEANVLGSPSFLSQSMRENSRFSGSKQGPVKRRSSVLDNDVGSVGPIRRIRQKSNLVPSITLSMYGNGLGSDAAQRPSLTQKQALASGTSIENGDNSSHQGSRFTPIPSKSSEMASKILQQLDVLVSSREKSPTKLSSSALRGPALRSLENVDSSKFVETVHDNNKMDVKQDTSLPGVRDSLCQKQDVEGNSPKKFIASYEKSASEVNGIDPTNLVKNNTSDLKAISFPANSVAQPLPPPQKKRAFQMSAHEDYLELGDDDHFSASATLAEKNEKLVAALAENKASSGETIKSGKVAAFSQVEPQGRSIFNPKPPGASDRSAVAEKSSGFSIPASAPLPSTTVRQAVADKQATLTSGKASSPNESSDAPIFNLGDKSVYSKEPNGIPPVCNFSSKTVGVVPQLTFASASPVTGLKFGTSSPRLESSSREQSNHSCQGVVAQAQGAPGPRVCASEPQSFAFNAVDARSSGTKEPEPDTNDNGNSLKAGAFSSSNETLSSSVSNTTPAMGIFSFGMPTSTSSLNGSLADSIRSFSSPDPALLPDNIAGQSSSSSSNSSVFTTPMSTTTPNTTNSSNISVLASAPSFESKSAFKFGSSLVSSTSSISLTPAPSGAELTQPKKETSFSDLVNAPFASTYSISTGASLFGGTSSAIASMGSNIFNDASSAVASTGSSTFTSSSVASTGSGIFSFNAGSSTSVATTQSQGPFSAGSAQASGPGSVFSATTQSMPIQFSSSASSPFGLTANVAPSSGSSLFSSSTSVNKLFSSGAATSFGVASSTSSEANPVGSASSSMSTVFGSSWQTPKSPIFNSGSSSTGFSFGASSASNATSTASMVFASPTSASSGTVFSFSSAATATPQPVFGNPHPAFTFGSSPSGNGDQVNMEDSMAEDTVQATTSTVPLFGQQPIAPPSSGFVFGSTAVSGGNQFGSTAPSGGSQFGTTAPSGTNPFQFATQPNLAASQNQSPFQASGSLEFNAAGSFSLGSGGGDKSGRKIIRVRKTQRKK</sequence>
<gene>
    <name evidence="1" type="ORF">MANES_07G084000v8</name>
</gene>
<dbReference type="EMBL" id="CM004393">
    <property type="protein sequence ID" value="KAG8650991.1"/>
    <property type="molecule type" value="Genomic_DNA"/>
</dbReference>
<reference evidence="2" key="1">
    <citation type="journal article" date="2016" name="Nat. Biotechnol.">
        <title>Sequencing wild and cultivated cassava and related species reveals extensive interspecific hybridization and genetic diversity.</title>
        <authorList>
            <person name="Bredeson J.V."/>
            <person name="Lyons J.B."/>
            <person name="Prochnik S.E."/>
            <person name="Wu G.A."/>
            <person name="Ha C.M."/>
            <person name="Edsinger-Gonzales E."/>
            <person name="Grimwood J."/>
            <person name="Schmutz J."/>
            <person name="Rabbi I.Y."/>
            <person name="Egesi C."/>
            <person name="Nauluvula P."/>
            <person name="Lebot V."/>
            <person name="Ndunguru J."/>
            <person name="Mkamilo G."/>
            <person name="Bart R.S."/>
            <person name="Setter T.L."/>
            <person name="Gleadow R.M."/>
            <person name="Kulakow P."/>
            <person name="Ferguson M.E."/>
            <person name="Rounsley S."/>
            <person name="Rokhsar D.S."/>
        </authorList>
    </citation>
    <scope>NUCLEOTIDE SEQUENCE [LARGE SCALE GENOMIC DNA]</scope>
    <source>
        <strain evidence="2">cv. AM560-2</strain>
    </source>
</reference>
<keyword evidence="2" id="KW-1185">Reference proteome</keyword>
<evidence type="ECO:0000313" key="2">
    <source>
        <dbReference type="Proteomes" id="UP000091857"/>
    </source>
</evidence>
<dbReference type="Proteomes" id="UP000091857">
    <property type="component" value="Chromosome 7"/>
</dbReference>
<evidence type="ECO:0000313" key="1">
    <source>
        <dbReference type="EMBL" id="KAG8650991.1"/>
    </source>
</evidence>
<protein>
    <submittedName>
        <fullName evidence="1">Uncharacterized protein</fullName>
    </submittedName>
</protein>
<name>A0ACB7HFQ2_MANES</name>
<accession>A0ACB7HFQ2</accession>
<comment type="caution">
    <text evidence="1">The sequence shown here is derived from an EMBL/GenBank/DDBJ whole genome shotgun (WGS) entry which is preliminary data.</text>
</comment>
<organism evidence="1 2">
    <name type="scientific">Manihot esculenta</name>
    <name type="common">Cassava</name>
    <name type="synonym">Jatropha manihot</name>
    <dbReference type="NCBI Taxonomy" id="3983"/>
    <lineage>
        <taxon>Eukaryota</taxon>
        <taxon>Viridiplantae</taxon>
        <taxon>Streptophyta</taxon>
        <taxon>Embryophyta</taxon>
        <taxon>Tracheophyta</taxon>
        <taxon>Spermatophyta</taxon>
        <taxon>Magnoliopsida</taxon>
        <taxon>eudicotyledons</taxon>
        <taxon>Gunneridae</taxon>
        <taxon>Pentapetalae</taxon>
        <taxon>rosids</taxon>
        <taxon>fabids</taxon>
        <taxon>Malpighiales</taxon>
        <taxon>Euphorbiaceae</taxon>
        <taxon>Crotonoideae</taxon>
        <taxon>Manihoteae</taxon>
        <taxon>Manihot</taxon>
    </lineage>
</organism>